<comment type="catalytic activity">
    <reaction evidence="1">
        <text>Catalyzes the rearrangement of -S-S- bonds in proteins.</text>
        <dbReference type="EC" id="5.3.4.1"/>
    </reaction>
</comment>
<feature type="compositionally biased region" description="Low complexity" evidence="7">
    <location>
        <begin position="270"/>
        <end position="282"/>
    </location>
</feature>
<organism evidence="10 11">
    <name type="scientific">Sporothrix epigloea</name>
    <dbReference type="NCBI Taxonomy" id="1892477"/>
    <lineage>
        <taxon>Eukaryota</taxon>
        <taxon>Fungi</taxon>
        <taxon>Dikarya</taxon>
        <taxon>Ascomycota</taxon>
        <taxon>Pezizomycotina</taxon>
        <taxon>Sordariomycetes</taxon>
        <taxon>Sordariomycetidae</taxon>
        <taxon>Ophiostomatales</taxon>
        <taxon>Ophiostomataceae</taxon>
        <taxon>Sporothrix</taxon>
    </lineage>
</organism>
<dbReference type="PANTHER" id="PTHR45815">
    <property type="entry name" value="PROTEIN DISULFIDE-ISOMERASE A6"/>
    <property type="match status" value="1"/>
</dbReference>
<dbReference type="InterPro" id="IPR017937">
    <property type="entry name" value="Thioredoxin_CS"/>
</dbReference>
<keyword evidence="8" id="KW-0732">Signal</keyword>
<dbReference type="Pfam" id="PF00085">
    <property type="entry name" value="Thioredoxin"/>
    <property type="match status" value="1"/>
</dbReference>
<dbReference type="Gene3D" id="3.40.30.10">
    <property type="entry name" value="Glutaredoxin"/>
    <property type="match status" value="2"/>
</dbReference>
<dbReference type="InterPro" id="IPR013766">
    <property type="entry name" value="Thioredoxin_domain"/>
</dbReference>
<evidence type="ECO:0000256" key="5">
    <source>
        <dbReference type="ARBA" id="ARBA00023235"/>
    </source>
</evidence>
<comment type="caution">
    <text evidence="10">The sequence shown here is derived from an EMBL/GenBank/DDBJ whole genome shotgun (WGS) entry which is preliminary data.</text>
</comment>
<feature type="compositionally biased region" description="Basic and acidic residues" evidence="7">
    <location>
        <begin position="433"/>
        <end position="454"/>
    </location>
</feature>
<evidence type="ECO:0000256" key="8">
    <source>
        <dbReference type="SAM" id="SignalP"/>
    </source>
</evidence>
<evidence type="ECO:0000256" key="6">
    <source>
        <dbReference type="ARBA" id="ARBA00023284"/>
    </source>
</evidence>
<keyword evidence="11" id="KW-1185">Reference proteome</keyword>
<feature type="region of interest" description="Disordered" evidence="7">
    <location>
        <begin position="423"/>
        <end position="469"/>
    </location>
</feature>
<dbReference type="Pfam" id="PF24541">
    <property type="entry name" value="Thioredox_PDIA6_C"/>
    <property type="match status" value="1"/>
</dbReference>
<evidence type="ECO:0000256" key="4">
    <source>
        <dbReference type="ARBA" id="ARBA00023157"/>
    </source>
</evidence>
<evidence type="ECO:0000256" key="3">
    <source>
        <dbReference type="ARBA" id="ARBA00012723"/>
    </source>
</evidence>
<dbReference type="InterPro" id="IPR036249">
    <property type="entry name" value="Thioredoxin-like_sf"/>
</dbReference>
<dbReference type="SUPFAM" id="SSF52833">
    <property type="entry name" value="Thioredoxin-like"/>
    <property type="match status" value="2"/>
</dbReference>
<comment type="subcellular location">
    <subcellularLocation>
        <location evidence="2">Endoplasmic reticulum lumen</location>
    </subcellularLocation>
</comment>
<protein>
    <recommendedName>
        <fullName evidence="3">protein disulfide-isomerase</fullName>
        <ecNumber evidence="3">5.3.4.1</ecNumber>
    </recommendedName>
</protein>
<keyword evidence="4" id="KW-1015">Disulfide bond</keyword>
<evidence type="ECO:0000256" key="7">
    <source>
        <dbReference type="SAM" id="MobiDB-lite"/>
    </source>
</evidence>
<dbReference type="EC" id="5.3.4.1" evidence="3"/>
<dbReference type="PROSITE" id="PS51352">
    <property type="entry name" value="THIOREDOXIN_2"/>
    <property type="match status" value="1"/>
</dbReference>
<evidence type="ECO:0000313" key="10">
    <source>
        <dbReference type="EMBL" id="CAK7272654.1"/>
    </source>
</evidence>
<dbReference type="PRINTS" id="PR00421">
    <property type="entry name" value="THIOREDOXIN"/>
</dbReference>
<evidence type="ECO:0000313" key="11">
    <source>
        <dbReference type="Proteomes" id="UP001642501"/>
    </source>
</evidence>
<proteinExistence type="predicted"/>
<dbReference type="Proteomes" id="UP001642501">
    <property type="component" value="Unassembled WGS sequence"/>
</dbReference>
<keyword evidence="6" id="KW-0676">Redox-active center</keyword>
<accession>A0ABP0DXN0</accession>
<evidence type="ECO:0000259" key="9">
    <source>
        <dbReference type="PROSITE" id="PS51352"/>
    </source>
</evidence>
<sequence length="469" mass="50838">MLTKTLLAVVVALAEMNSALASDGLYQKGSPVLQITNKKQLDKLINTSNHTSIVEFYAPWCGHCKSLKGDYEKAAHSLASMVNVAAINCDETRELCSSMGVKGFPTLKIVRPSKVPGRKPVIEDYQGQRTAGSIVDSLTSQMNNHVVKVTDATLGPFLEANNGPKALLFTEKATTAPITKALATDFLGVLSLGQVRSKEKATVDKYGVAKFPALVLLPGDDKEPVVYDGKMKHKEMLQFLSQAAEPNKPVDINAAAPPKKSKADKEKKTAATTTSSTPTEKQTAPVIIQGAVPIPTVHTLDKLRSSCLGDKSPTCVLAFVGDEANEKQKATQDVLGHLAELAHKNAQAKRAAFPFYAVPASNEASTLLLEALELDAESKDQVHLVAINARRGWWRHYKGGDSPSFATIESWIDAIRMGEGAKEKLPQSLVTKAEVKEAKEEPREEPEKQVKEQSNDEPVDGEEIKHEEL</sequence>
<keyword evidence="5" id="KW-0413">Isomerase</keyword>
<reference evidence="10 11" key="1">
    <citation type="submission" date="2024-01" db="EMBL/GenBank/DDBJ databases">
        <authorList>
            <person name="Allen C."/>
            <person name="Tagirdzhanova G."/>
        </authorList>
    </citation>
    <scope>NUCLEOTIDE SEQUENCE [LARGE SCALE GENOMIC DNA]</scope>
    <source>
        <strain evidence="10 11">CBS 573.63</strain>
    </source>
</reference>
<feature type="chain" id="PRO_5047239233" description="protein disulfide-isomerase" evidence="8">
    <location>
        <begin position="22"/>
        <end position="469"/>
    </location>
</feature>
<name>A0ABP0DXN0_9PEZI</name>
<feature type="domain" description="Thioredoxin" evidence="9">
    <location>
        <begin position="8"/>
        <end position="143"/>
    </location>
</feature>
<evidence type="ECO:0000256" key="1">
    <source>
        <dbReference type="ARBA" id="ARBA00001182"/>
    </source>
</evidence>
<feature type="signal peptide" evidence="8">
    <location>
        <begin position="1"/>
        <end position="21"/>
    </location>
</feature>
<dbReference type="InterPro" id="IPR057305">
    <property type="entry name" value="Thioredox_PDIA6_C"/>
</dbReference>
<dbReference type="EMBL" id="CAWUOM010000112">
    <property type="protein sequence ID" value="CAK7272654.1"/>
    <property type="molecule type" value="Genomic_DNA"/>
</dbReference>
<dbReference type="PROSITE" id="PS00194">
    <property type="entry name" value="THIOREDOXIN_1"/>
    <property type="match status" value="1"/>
</dbReference>
<dbReference type="PANTHER" id="PTHR45815:SF3">
    <property type="entry name" value="PROTEIN DISULFIDE-ISOMERASE A6"/>
    <property type="match status" value="1"/>
</dbReference>
<gene>
    <name evidence="10" type="ORF">SEPCBS57363_005239</name>
</gene>
<evidence type="ECO:0000256" key="2">
    <source>
        <dbReference type="ARBA" id="ARBA00004319"/>
    </source>
</evidence>
<feature type="region of interest" description="Disordered" evidence="7">
    <location>
        <begin position="248"/>
        <end position="282"/>
    </location>
</feature>